<gene>
    <name evidence="2" type="ORF">CTM72_06840</name>
</gene>
<dbReference type="RefSeq" id="WP_100024918.1">
    <property type="nucleotide sequence ID" value="NZ_CP024699.1"/>
</dbReference>
<sequence>MSGSKVFSLDIFENTINEVNQLVDETDSISKEVLSQCQRVLDETQSEERNSRFLLEEARMEEAMRLAEVISLTAGLPETAYELYRAEQEYEKAKARRERLEKRYELAQRCVEIATQNLEETNSIFNGTLNNINQNKDSGLFRINRAYEDLKNYLSTLNSVSLNKVAEYINYKYKEKTPVRPDEIFKRLNLSSVEMTAILYDKYAKDEKFFNLINSYRKELETSSKEEIIPKLKKNLAGNLGEEIVIRAFAPYGKNVLTQERTVMEDGKYTKTDLILKDLKVPIILGKGEGMGAREGSDLAIEVKTGKSSYLYAQKEHMQFQSLGHLDSKLSCTICSKDIKDLSAEKEKELRNTMKNSGSPLFGMLPYKEELDKVCIDFVFGEDKNV</sequence>
<organism evidence="2 3">
    <name type="scientific">Fusobacterium pseudoperiodonticum</name>
    <dbReference type="NCBI Taxonomy" id="2663009"/>
    <lineage>
        <taxon>Bacteria</taxon>
        <taxon>Fusobacteriati</taxon>
        <taxon>Fusobacteriota</taxon>
        <taxon>Fusobacteriia</taxon>
        <taxon>Fusobacteriales</taxon>
        <taxon>Fusobacteriaceae</taxon>
        <taxon>Fusobacterium</taxon>
    </lineage>
</organism>
<dbReference type="Proteomes" id="UP000230056">
    <property type="component" value="Chromosome"/>
</dbReference>
<dbReference type="AlphaFoldDB" id="A0A2D3NVN8"/>
<reference evidence="2 3" key="1">
    <citation type="submission" date="2017-11" db="EMBL/GenBank/DDBJ databases">
        <title>Genome sequencing of Fusobacterium periodonticum KCOM 1261.</title>
        <authorList>
            <person name="Kook J.-K."/>
            <person name="Park S.-N."/>
            <person name="Lim Y.K."/>
        </authorList>
    </citation>
    <scope>NUCLEOTIDE SEQUENCE [LARGE SCALE GENOMIC DNA]</scope>
    <source>
        <strain evidence="2 3">KCOM 1261</strain>
    </source>
</reference>
<protein>
    <submittedName>
        <fullName evidence="2">Uncharacterized protein</fullName>
    </submittedName>
</protein>
<evidence type="ECO:0000256" key="1">
    <source>
        <dbReference type="SAM" id="Coils"/>
    </source>
</evidence>
<proteinExistence type="predicted"/>
<feature type="coiled-coil region" evidence="1">
    <location>
        <begin position="83"/>
        <end position="117"/>
    </location>
</feature>
<evidence type="ECO:0000313" key="2">
    <source>
        <dbReference type="EMBL" id="ATV59471.1"/>
    </source>
</evidence>
<dbReference type="EMBL" id="CP024699">
    <property type="protein sequence ID" value="ATV59471.1"/>
    <property type="molecule type" value="Genomic_DNA"/>
</dbReference>
<accession>A0A2D3NVN8</accession>
<name>A0A2D3NVN8_9FUSO</name>
<keyword evidence="1" id="KW-0175">Coiled coil</keyword>
<evidence type="ECO:0000313" key="3">
    <source>
        <dbReference type="Proteomes" id="UP000230056"/>
    </source>
</evidence>